<organism evidence="1 2">
    <name type="scientific">Ambrosiozyma monospora</name>
    <name type="common">Yeast</name>
    <name type="synonym">Endomycopsis monosporus</name>
    <dbReference type="NCBI Taxonomy" id="43982"/>
    <lineage>
        <taxon>Eukaryota</taxon>
        <taxon>Fungi</taxon>
        <taxon>Dikarya</taxon>
        <taxon>Ascomycota</taxon>
        <taxon>Saccharomycotina</taxon>
        <taxon>Pichiomycetes</taxon>
        <taxon>Pichiales</taxon>
        <taxon>Pichiaceae</taxon>
        <taxon>Ambrosiozyma</taxon>
    </lineage>
</organism>
<keyword evidence="2" id="KW-1185">Reference proteome</keyword>
<evidence type="ECO:0000313" key="1">
    <source>
        <dbReference type="EMBL" id="GME80780.1"/>
    </source>
</evidence>
<gene>
    <name evidence="1" type="ORF">Amon02_000460600</name>
</gene>
<dbReference type="Proteomes" id="UP001165064">
    <property type="component" value="Unassembled WGS sequence"/>
</dbReference>
<protein>
    <submittedName>
        <fullName evidence="1">Unnamed protein product</fullName>
    </submittedName>
</protein>
<comment type="caution">
    <text evidence="1">The sequence shown here is derived from an EMBL/GenBank/DDBJ whole genome shotgun (WGS) entry which is preliminary data.</text>
</comment>
<name>A0ACB5T3J3_AMBMO</name>
<proteinExistence type="predicted"/>
<dbReference type="EMBL" id="BSXS01003203">
    <property type="protein sequence ID" value="GME80780.1"/>
    <property type="molecule type" value="Genomic_DNA"/>
</dbReference>
<reference evidence="1" key="1">
    <citation type="submission" date="2023-04" db="EMBL/GenBank/DDBJ databases">
        <title>Ambrosiozyma monospora NBRC 10751.</title>
        <authorList>
            <person name="Ichikawa N."/>
            <person name="Sato H."/>
            <person name="Tonouchi N."/>
        </authorList>
    </citation>
    <scope>NUCLEOTIDE SEQUENCE</scope>
    <source>
        <strain evidence="1">NBRC 10751</strain>
    </source>
</reference>
<accession>A0ACB5T3J3</accession>
<sequence length="645" mass="72243">MRRVRRSNEPAPSSTKSEYYPSWSITFRACCLLYIIQTTTTRWRNMKVWGTFIFSEYALYTVASLMIYHLSNKDKKVANFANQCILDVLNLLKSNSHASVLTDGYIFLIKNLYENKLYQKIVTNSLLGTGGTDADNISQPLKRTESSDYTINDDPYHTPLPDMTQPDSSEFERLERQFTISKSEFPDYAGGSTDTLEVTPPEAEGVSGDVFGDMLADIDAKTITATNDIAAATQKRQPGDRTSIDYLVLDAENNLHDPRLLISEIGGLEHSWNPAFDVRGPMIAQNGGFLEHPQQGSSSAHVEQSHSTGGSTRTNSSLHSLVQPGFNRSYSEGGQMPFDESFSNKRQKLGVAAVPENRASSVGSSTSQQQQPNTPSIPRPDSNVVPSIQQQPQFVSSNDSTQPQLQQQYYPHQHHQPQQNPEQQWQQTSTIPQQPQSQPQLHLQQAQPVTHPSPLAQVHSQQPPIMQQPSPHSGYGISPTPPTSNDVADVHQQNIQHPQSSIGIMPGGPQQDIQPPQPVMRMGSNYGQMPMGTPSGNPGYNFPPQQHQQQQQYGRQYQQPQMVPQQPQLQVQQQSMVYNNPQQQSGMNTFPVQPPQAQPHALPQISQPQQQHFQLPPPQQQQQNHQQQVQQQQQQFQSQQPYQPQ</sequence>
<evidence type="ECO:0000313" key="2">
    <source>
        <dbReference type="Proteomes" id="UP001165064"/>
    </source>
</evidence>